<feature type="transmembrane region" description="Helical" evidence="13">
    <location>
        <begin position="235"/>
        <end position="260"/>
    </location>
</feature>
<reference evidence="14" key="1">
    <citation type="submission" date="2016-12" db="EMBL/GenBank/DDBJ databases">
        <title>A murine herpesvirus closely related to ubiquitous human herpesviruses causes T-cell depletion.</title>
        <authorList>
            <person name="Patel S.J."/>
            <person name="Zhao G."/>
            <person name="Penna V.R."/>
            <person name="Park E."/>
            <person name="Lauron E.J."/>
            <person name="Harvey I.B."/>
            <person name="Beatty W.L."/>
            <person name="Plougastel-Douglas B."/>
            <person name="Poursine-Laurent J."/>
            <person name="Fremont D.H."/>
            <person name="Wang D."/>
            <person name="Yokoyama W.M."/>
        </authorList>
    </citation>
    <scope>NUCLEOTIDE SEQUENCE [LARGE SCALE GENOMIC DNA]</scope>
    <source>
        <strain evidence="14">YOK1</strain>
    </source>
</reference>
<proteinExistence type="inferred from homology"/>
<gene>
    <name evidence="14" type="primary">ORF86</name>
    <name evidence="14" type="ORF">MRV_0090</name>
</gene>
<keyword evidence="10 13" id="KW-0472">Membrane</keyword>
<evidence type="ECO:0000256" key="12">
    <source>
        <dbReference type="ARBA" id="ARBA00023180"/>
    </source>
</evidence>
<keyword evidence="7" id="KW-0261">Viral envelope protein</keyword>
<dbReference type="GO" id="GO:0019031">
    <property type="term" value="C:viral envelope"/>
    <property type="evidence" value="ECO:0007669"/>
    <property type="project" value="UniProtKB-KW"/>
</dbReference>
<comment type="function">
    <text evidence="1">Envelope glycoprotein important for virion assembly and egress. Plays a role in the correct incorporation of gH-gL into virion membrane. Directs the glycoprotein N (gN) to the host trans-Golgi network.</text>
</comment>
<evidence type="ECO:0000256" key="4">
    <source>
        <dbReference type="ARBA" id="ARBA00022812"/>
    </source>
</evidence>
<feature type="transmembrane region" description="Helical" evidence="13">
    <location>
        <begin position="147"/>
        <end position="172"/>
    </location>
</feature>
<keyword evidence="4" id="KW-1040">Host Golgi apparatus</keyword>
<keyword evidence="6" id="KW-1043">Host membrane</keyword>
<feature type="transmembrane region" description="Helical" evidence="13">
    <location>
        <begin position="267"/>
        <end position="287"/>
    </location>
</feature>
<dbReference type="Proteomes" id="UP000202182">
    <property type="component" value="Segment"/>
</dbReference>
<evidence type="ECO:0000313" key="14">
    <source>
        <dbReference type="EMBL" id="APZ76301.1"/>
    </source>
</evidence>
<dbReference type="EMBL" id="KY355735">
    <property type="protein sequence ID" value="APZ76301.1"/>
    <property type="molecule type" value="Genomic_DNA"/>
</dbReference>
<evidence type="ECO:0000313" key="15">
    <source>
        <dbReference type="Proteomes" id="UP000202182"/>
    </source>
</evidence>
<evidence type="ECO:0000256" key="10">
    <source>
        <dbReference type="ARBA" id="ARBA00023136"/>
    </source>
</evidence>
<keyword evidence="3 13" id="KW-0812">Transmembrane</keyword>
<sequence>MAVSRVDSVNLRIWVLTIITAALTFLNVTIHIVVSHFPDLGFPCAYYEIADYQSLNLSAKNDYAQFNPHLYLDSIQSVIYTVFTGIVFFFILIYYCVCCISVFTNSTKTTNINQATRDISWLGNSSSCFQFVASMVTFQLFVTCLSFRVAMVAAFTYTLYFICLLCFTITMITQYETYERTSFNVSRLHPKLNFTIKYKTALVNIVQIQLGFSGMVWGMILSLGLGNNFFIQSGYVAFGAMNFFLIFFIIFGIIIEVLLFRYVKVQFGFHIGVFFGICGIIYPVLKYEKVYASEWVRGIWLNIIALLIVWAIFTTCRIIRFFVNKKKRYKLLKNSFPAEEETPLQE</sequence>
<dbReference type="KEGG" id="vg:30999427"/>
<feature type="transmembrane region" description="Helical" evidence="13">
    <location>
        <begin position="299"/>
        <end position="323"/>
    </location>
</feature>
<dbReference type="InterPro" id="IPR000785">
    <property type="entry name" value="Herpes_glycop_M"/>
</dbReference>
<evidence type="ECO:0000256" key="9">
    <source>
        <dbReference type="ARBA" id="ARBA00023046"/>
    </source>
</evidence>
<accession>A0A1P8VIY5</accession>
<dbReference type="PRINTS" id="PR00333">
    <property type="entry name" value="HSVINTEGRLMP"/>
</dbReference>
<evidence type="ECO:0000256" key="3">
    <source>
        <dbReference type="ARBA" id="ARBA00022692"/>
    </source>
</evidence>
<evidence type="ECO:0000256" key="11">
    <source>
        <dbReference type="ARBA" id="ARBA00023157"/>
    </source>
</evidence>
<evidence type="ECO:0000256" key="7">
    <source>
        <dbReference type="ARBA" id="ARBA00022879"/>
    </source>
</evidence>
<keyword evidence="8 13" id="KW-1133">Transmembrane helix</keyword>
<keyword evidence="15" id="KW-1185">Reference proteome</keyword>
<keyword evidence="2" id="KW-1048">Host nucleus</keyword>
<evidence type="ECO:0000256" key="2">
    <source>
        <dbReference type="ARBA" id="ARBA00022562"/>
    </source>
</evidence>
<feature type="transmembrane region" description="Helical" evidence="13">
    <location>
        <begin position="12"/>
        <end position="33"/>
    </location>
</feature>
<dbReference type="Pfam" id="PF01528">
    <property type="entry name" value="Herpes_glycop"/>
    <property type="match status" value="1"/>
</dbReference>
<evidence type="ECO:0000256" key="13">
    <source>
        <dbReference type="SAM" id="Phobius"/>
    </source>
</evidence>
<protein>
    <submittedName>
        <fullName evidence="14">Glycoprotein</fullName>
    </submittedName>
</protein>
<evidence type="ECO:0000256" key="8">
    <source>
        <dbReference type="ARBA" id="ARBA00022989"/>
    </source>
</evidence>
<feature type="transmembrane region" description="Helical" evidence="13">
    <location>
        <begin position="121"/>
        <end position="141"/>
    </location>
</feature>
<keyword evidence="12" id="KW-0325">Glycoprotein</keyword>
<evidence type="ECO:0000256" key="5">
    <source>
        <dbReference type="ARBA" id="ARBA00022844"/>
    </source>
</evidence>
<keyword evidence="9" id="KW-1039">Host endosome</keyword>
<evidence type="ECO:0000256" key="1">
    <source>
        <dbReference type="ARBA" id="ARBA00003017"/>
    </source>
</evidence>
<name>A0A1P8VIY5_9BETA</name>
<dbReference type="OrthoDB" id="7915at10239"/>
<feature type="transmembrane region" description="Helical" evidence="13">
    <location>
        <begin position="78"/>
        <end position="100"/>
    </location>
</feature>
<feature type="transmembrane region" description="Helical" evidence="13">
    <location>
        <begin position="201"/>
        <end position="223"/>
    </location>
</feature>
<dbReference type="HAMAP" id="MF_04035">
    <property type="entry name" value="HSV_GM"/>
    <property type="match status" value="1"/>
</dbReference>
<keyword evidence="11" id="KW-1015">Disulfide bond</keyword>
<evidence type="ECO:0000256" key="6">
    <source>
        <dbReference type="ARBA" id="ARBA00022870"/>
    </source>
</evidence>
<organism evidence="14">
    <name type="scientific">Murid betaherpesvirus 3</name>
    <dbReference type="NCBI Taxonomy" id="2560603"/>
    <lineage>
        <taxon>Viruses</taxon>
        <taxon>Duplodnaviria</taxon>
        <taxon>Heunggongvirae</taxon>
        <taxon>Peploviricota</taxon>
        <taxon>Herviviricetes</taxon>
        <taxon>Herpesvirales</taxon>
        <taxon>Orthoherpesviridae</taxon>
        <taxon>Betaherpesvirinae</taxon>
        <taxon>Roseolovirus</taxon>
        <taxon>Roseolovirus muridbeta3</taxon>
    </lineage>
</organism>
<keyword evidence="5" id="KW-0946">Virion</keyword>